<evidence type="ECO:0000313" key="9">
    <source>
        <dbReference type="Proteomes" id="UP000597459"/>
    </source>
</evidence>
<evidence type="ECO:0000313" key="8">
    <source>
        <dbReference type="EMBL" id="NHO55245.1"/>
    </source>
</evidence>
<comment type="caution">
    <text evidence="8">The sequence shown here is derived from an EMBL/GenBank/DDBJ whole genome shotgun (WGS) entry which is preliminary data.</text>
</comment>
<keyword evidence="5" id="KW-0812">Transmembrane</keyword>
<dbReference type="EMBL" id="WOTH01000057">
    <property type="protein sequence ID" value="NHO55245.1"/>
    <property type="molecule type" value="Genomic_DNA"/>
</dbReference>
<evidence type="ECO:0000256" key="6">
    <source>
        <dbReference type="ARBA" id="ARBA00023136"/>
    </source>
</evidence>
<dbReference type="Proteomes" id="UP000597459">
    <property type="component" value="Unassembled WGS sequence"/>
</dbReference>
<dbReference type="PANTHER" id="PTHR30026">
    <property type="entry name" value="OUTER MEMBRANE PROTEIN TOLC"/>
    <property type="match status" value="1"/>
</dbReference>
<evidence type="ECO:0000256" key="5">
    <source>
        <dbReference type="ARBA" id="ARBA00022692"/>
    </source>
</evidence>
<keyword evidence="4" id="KW-1134">Transmembrane beta strand</keyword>
<evidence type="ECO:0000256" key="4">
    <source>
        <dbReference type="ARBA" id="ARBA00022452"/>
    </source>
</evidence>
<keyword evidence="3" id="KW-0813">Transport</keyword>
<keyword evidence="6" id="KW-0472">Membrane</keyword>
<gene>
    <name evidence="8" type="ORF">GOB87_15085</name>
</gene>
<dbReference type="Gene3D" id="1.20.1600.10">
    <property type="entry name" value="Outer membrane efflux proteins (OEP)"/>
    <property type="match status" value="1"/>
</dbReference>
<reference evidence="8" key="1">
    <citation type="submission" date="2019-11" db="EMBL/GenBank/DDBJ databases">
        <title>Description of new Acetobacter species.</title>
        <authorList>
            <person name="Cleenwerck I."/>
            <person name="Sombolestani A.S."/>
        </authorList>
    </citation>
    <scope>NUCLEOTIDE SEQUENCE</scope>
    <source>
        <strain evidence="8">LMG 1626</strain>
    </source>
</reference>
<keyword evidence="7" id="KW-0998">Cell outer membrane</keyword>
<dbReference type="GO" id="GO:0015562">
    <property type="term" value="F:efflux transmembrane transporter activity"/>
    <property type="evidence" value="ECO:0007669"/>
    <property type="project" value="InterPro"/>
</dbReference>
<keyword evidence="9" id="KW-1185">Reference proteome</keyword>
<comment type="subcellular location">
    <subcellularLocation>
        <location evidence="1">Cell outer membrane</location>
    </subcellularLocation>
</comment>
<name>A0A967B9M0_9PROT</name>
<protein>
    <submittedName>
        <fullName evidence="8">TolC family protein</fullName>
    </submittedName>
</protein>
<dbReference type="GO" id="GO:0009279">
    <property type="term" value="C:cell outer membrane"/>
    <property type="evidence" value="ECO:0007669"/>
    <property type="project" value="UniProtKB-SubCell"/>
</dbReference>
<sequence>MPFRLALDHAWARDPYREEFRTHQNSALKKADAAHSWFAGGPTVNGSYMDDHFIGSNEGYTTYEGSVSVPLWLPGQEDATHDVAMSDANMASQKLAMSRLTLAIRLLDATTTLMLAHVRLTAMTNLRNATRHLSDLAIQSARTGETPNVDAALARAASRTAEDEWTQAKEALNNAQNTLDILTGQPFLPDISVYLPSRLQYLSSARLERIIEEEPRVRAAHAALETARAALKLARRSYMPNPEVGIGAIHEKQYGSPWDTRVGVNITLTLPSEVRNTPIMMEATDRLATATSQEELARRMVKQELAQVRERMATASVERNILSDSANDLEHRAVAEERAWREGEHGFDVTLRARQDAVRAELARDQAEIAWHAAALRFLIATNAPL</sequence>
<dbReference type="SUPFAM" id="SSF56954">
    <property type="entry name" value="Outer membrane efflux proteins (OEP)"/>
    <property type="match status" value="1"/>
</dbReference>
<dbReference type="PANTHER" id="PTHR30026:SF20">
    <property type="entry name" value="OUTER MEMBRANE PROTEIN TOLC"/>
    <property type="match status" value="1"/>
</dbReference>
<accession>A0A967B9M0</accession>
<dbReference type="InterPro" id="IPR003423">
    <property type="entry name" value="OMP_efflux"/>
</dbReference>
<proteinExistence type="inferred from homology"/>
<evidence type="ECO:0000256" key="2">
    <source>
        <dbReference type="ARBA" id="ARBA00007613"/>
    </source>
</evidence>
<organism evidence="8 9">
    <name type="scientific">Acetobacter estunensis</name>
    <dbReference type="NCBI Taxonomy" id="104097"/>
    <lineage>
        <taxon>Bacteria</taxon>
        <taxon>Pseudomonadati</taxon>
        <taxon>Pseudomonadota</taxon>
        <taxon>Alphaproteobacteria</taxon>
        <taxon>Acetobacterales</taxon>
        <taxon>Acetobacteraceae</taxon>
        <taxon>Acetobacter</taxon>
    </lineage>
</organism>
<dbReference type="InterPro" id="IPR051906">
    <property type="entry name" value="TolC-like"/>
</dbReference>
<dbReference type="Pfam" id="PF02321">
    <property type="entry name" value="OEP"/>
    <property type="match status" value="1"/>
</dbReference>
<evidence type="ECO:0000256" key="1">
    <source>
        <dbReference type="ARBA" id="ARBA00004442"/>
    </source>
</evidence>
<comment type="similarity">
    <text evidence="2">Belongs to the outer membrane factor (OMF) (TC 1.B.17) family.</text>
</comment>
<dbReference type="GO" id="GO:0015288">
    <property type="term" value="F:porin activity"/>
    <property type="evidence" value="ECO:0007669"/>
    <property type="project" value="TreeGrafter"/>
</dbReference>
<evidence type="ECO:0000256" key="3">
    <source>
        <dbReference type="ARBA" id="ARBA00022448"/>
    </source>
</evidence>
<dbReference type="AlphaFoldDB" id="A0A967B9M0"/>
<dbReference type="GO" id="GO:1990281">
    <property type="term" value="C:efflux pump complex"/>
    <property type="evidence" value="ECO:0007669"/>
    <property type="project" value="TreeGrafter"/>
</dbReference>
<evidence type="ECO:0000256" key="7">
    <source>
        <dbReference type="ARBA" id="ARBA00023237"/>
    </source>
</evidence>